<keyword evidence="9" id="KW-0315">Glutamine amidotransferase</keyword>
<dbReference type="InterPro" id="IPR046348">
    <property type="entry name" value="SIS_dom_sf"/>
</dbReference>
<feature type="domain" description="Glutamine amidotransferase type-2" evidence="12">
    <location>
        <begin position="2"/>
        <end position="217"/>
    </location>
</feature>
<dbReference type="PROSITE" id="PS51278">
    <property type="entry name" value="GATASE_TYPE_2"/>
    <property type="match status" value="1"/>
</dbReference>
<evidence type="ECO:0000256" key="6">
    <source>
        <dbReference type="ARBA" id="ARBA00022576"/>
    </source>
</evidence>
<dbReference type="Pfam" id="PF01380">
    <property type="entry name" value="SIS"/>
    <property type="match status" value="2"/>
</dbReference>
<dbReference type="PANTHER" id="PTHR10937">
    <property type="entry name" value="GLUCOSAMINE--FRUCTOSE-6-PHOSPHATE AMINOTRANSFERASE, ISOMERIZING"/>
    <property type="match status" value="1"/>
</dbReference>
<dbReference type="EMBL" id="AEYY01000023">
    <property type="protein sequence ID" value="EHC03195.1"/>
    <property type="molecule type" value="Genomic_DNA"/>
</dbReference>
<dbReference type="SUPFAM" id="SSF56235">
    <property type="entry name" value="N-terminal nucleophile aminohydrolases (Ntn hydrolases)"/>
    <property type="match status" value="1"/>
</dbReference>
<dbReference type="Pfam" id="PF13522">
    <property type="entry name" value="GATase_6"/>
    <property type="match status" value="1"/>
</dbReference>
<dbReference type="SUPFAM" id="SSF53697">
    <property type="entry name" value="SIS domain"/>
    <property type="match status" value="1"/>
</dbReference>
<feature type="region of interest" description="Disordered" evidence="11">
    <location>
        <begin position="65"/>
        <end position="88"/>
    </location>
</feature>
<dbReference type="PROSITE" id="PS51464">
    <property type="entry name" value="SIS"/>
    <property type="match status" value="2"/>
</dbReference>
<organism evidence="14 15">
    <name type="scientific">Streptococcus suis R61</name>
    <dbReference type="NCBI Taxonomy" id="996306"/>
    <lineage>
        <taxon>Bacteria</taxon>
        <taxon>Bacillati</taxon>
        <taxon>Bacillota</taxon>
        <taxon>Bacilli</taxon>
        <taxon>Lactobacillales</taxon>
        <taxon>Streptococcaceae</taxon>
        <taxon>Streptococcus</taxon>
    </lineage>
</organism>
<feature type="active site" description="Nucleophile; for GATase activity" evidence="10">
    <location>
        <position position="2"/>
    </location>
</feature>
<dbReference type="InterPro" id="IPR035466">
    <property type="entry name" value="GlmS/AgaS_SIS"/>
</dbReference>
<reference evidence="14 15" key="1">
    <citation type="submission" date="2011-03" db="EMBL/GenBank/DDBJ databases">
        <title>Deep-sequencing identification of multiple resistance mechanism for the high antibiotic-resistance strain Streptococcus suis R61.</title>
        <authorList>
            <person name="Hu P."/>
            <person name="Yang M."/>
            <person name="Jin M."/>
            <person name="Xiao J."/>
        </authorList>
    </citation>
    <scope>NUCLEOTIDE SEQUENCE [LARGE SCALE GENOMIC DNA]</scope>
    <source>
        <strain evidence="14 15">R61</strain>
    </source>
</reference>
<dbReference type="GO" id="GO:0005975">
    <property type="term" value="P:carbohydrate metabolic process"/>
    <property type="evidence" value="ECO:0007669"/>
    <property type="project" value="UniProtKB-UniRule"/>
</dbReference>
<comment type="caution">
    <text evidence="14">The sequence shown here is derived from an EMBL/GenBank/DDBJ whole genome shotgun (WGS) entry which is preliminary data.</text>
</comment>
<evidence type="ECO:0000256" key="3">
    <source>
        <dbReference type="ARBA" id="ARBA00012916"/>
    </source>
</evidence>
<dbReference type="InterPro" id="IPR001347">
    <property type="entry name" value="SIS_dom"/>
</dbReference>
<comment type="subcellular location">
    <subcellularLocation>
        <location evidence="2 10">Cytoplasm</location>
    </subcellularLocation>
</comment>
<evidence type="ECO:0000256" key="11">
    <source>
        <dbReference type="SAM" id="MobiDB-lite"/>
    </source>
</evidence>
<comment type="catalytic activity">
    <reaction evidence="1 10">
        <text>D-fructose 6-phosphate + L-glutamine = D-glucosamine 6-phosphate + L-glutamate</text>
        <dbReference type="Rhea" id="RHEA:13237"/>
        <dbReference type="ChEBI" id="CHEBI:29985"/>
        <dbReference type="ChEBI" id="CHEBI:58359"/>
        <dbReference type="ChEBI" id="CHEBI:58725"/>
        <dbReference type="ChEBI" id="CHEBI:61527"/>
        <dbReference type="EC" id="2.6.1.16"/>
    </reaction>
</comment>
<proteinExistence type="inferred from homology"/>
<dbReference type="NCBIfam" id="TIGR01135">
    <property type="entry name" value="glmS"/>
    <property type="match status" value="1"/>
</dbReference>
<evidence type="ECO:0000256" key="10">
    <source>
        <dbReference type="HAMAP-Rule" id="MF_00164"/>
    </source>
</evidence>
<accession>A0AA87K3Z1</accession>
<dbReference type="InterPro" id="IPR035490">
    <property type="entry name" value="GlmS/FrlB_SIS"/>
</dbReference>
<evidence type="ECO:0000256" key="2">
    <source>
        <dbReference type="ARBA" id="ARBA00004496"/>
    </source>
</evidence>
<evidence type="ECO:0000259" key="12">
    <source>
        <dbReference type="PROSITE" id="PS51278"/>
    </source>
</evidence>
<gene>
    <name evidence="10 14" type="primary">glmS</name>
    <name evidence="14" type="ORF">SSUR61_0074</name>
</gene>
<dbReference type="Gene3D" id="3.40.50.10490">
    <property type="entry name" value="Glucose-6-phosphate isomerase like protein, domain 1"/>
    <property type="match status" value="2"/>
</dbReference>
<dbReference type="GO" id="GO:0004360">
    <property type="term" value="F:glutamine-fructose-6-phosphate transaminase (isomerizing) activity"/>
    <property type="evidence" value="ECO:0007669"/>
    <property type="project" value="UniProtKB-UniRule"/>
</dbReference>
<keyword evidence="6 10" id="KW-0032">Aminotransferase</keyword>
<evidence type="ECO:0000256" key="4">
    <source>
        <dbReference type="ARBA" id="ARBA00016090"/>
    </source>
</evidence>
<dbReference type="HAMAP" id="MF_00164">
    <property type="entry name" value="GlmS"/>
    <property type="match status" value="1"/>
</dbReference>
<dbReference type="GO" id="GO:0006487">
    <property type="term" value="P:protein N-linked glycosylation"/>
    <property type="evidence" value="ECO:0007669"/>
    <property type="project" value="TreeGrafter"/>
</dbReference>
<dbReference type="InterPro" id="IPR005855">
    <property type="entry name" value="GFAT"/>
</dbReference>
<dbReference type="CDD" id="cd00714">
    <property type="entry name" value="GFAT"/>
    <property type="match status" value="1"/>
</dbReference>
<evidence type="ECO:0000256" key="5">
    <source>
        <dbReference type="ARBA" id="ARBA00022490"/>
    </source>
</evidence>
<dbReference type="InterPro" id="IPR029055">
    <property type="entry name" value="Ntn_hydrolases_N"/>
</dbReference>
<dbReference type="FunFam" id="3.60.20.10:FF:000006">
    <property type="entry name" value="Glutamine--fructose-6-phosphate aminotransferase [isomerizing]"/>
    <property type="match status" value="1"/>
</dbReference>
<feature type="domain" description="SIS" evidence="13">
    <location>
        <begin position="455"/>
        <end position="593"/>
    </location>
</feature>
<keyword evidence="7 10" id="KW-0808">Transferase</keyword>
<sequence>MCGIVGVVGNTNATDILIQGLEKLEYRGYDSAGIFVTGGEQAHLVKAVGRIAELSAKVGDKTEGTTGIGHTRWATHGKPTENNAHPHTSQTAGHILVHNGVIENYAEINEEYLAGHDLKGQTDTEIAVHLIGQFAEEGLSTLEAFKKALKIIQGSYAFALIDATDADTIYVAKNKSPLLIGLGDGYNMVCSDAMAMIRETSEYMEIHDKELVIVKKDSVEVMDYDGNEIERGSYTAELDLSDIGKGTYPYYMLKEIDEQPTVMRKLISAYTNEAGQVTVDADIIKAVQEADRIYILAAGTSYHAGFASKDFLEKLTDTPVELGISSEWGYNMPLLSKKPLFVMISQSGETADSRQVLVKANEMGIPSLTVTNVPGSTLSREATYTMLLHAGPEIAVASTKAYTAQIATLAVLAKAVGDANGNAYAKEFDLVHELSIVAQSIEASLSEKDVIAEKVEKLLSTTRNAFYIGRGSDYYVSMEASLKLKEISYIQCEGFAAGELKHGTISLIEDGVPVLALISNHPHLASHTRGNIQEVVARGANVLTIVDEAVAKEEDDITVTTVHPFLSAIAMVVPTQLIAYYATLQRGLDVDKPRNLAKSVTVE</sequence>
<dbReference type="CDD" id="cd05008">
    <property type="entry name" value="SIS_GlmS_GlmD_1"/>
    <property type="match status" value="1"/>
</dbReference>
<comment type="function">
    <text evidence="10">Catalyzes the first step in hexosamine metabolism, converting fructose-6P into glucosamine-6P using glutamine as a nitrogen source.</text>
</comment>
<evidence type="ECO:0000259" key="13">
    <source>
        <dbReference type="PROSITE" id="PS51464"/>
    </source>
</evidence>
<dbReference type="FunFam" id="3.40.50.10490:FF:000022">
    <property type="entry name" value="Glutamine--fructose-6-phosphate aminotransferase [isomerizing]"/>
    <property type="match status" value="1"/>
</dbReference>
<evidence type="ECO:0000256" key="9">
    <source>
        <dbReference type="ARBA" id="ARBA00022962"/>
    </source>
</evidence>
<evidence type="ECO:0000256" key="1">
    <source>
        <dbReference type="ARBA" id="ARBA00001031"/>
    </source>
</evidence>
<comment type="subunit">
    <text evidence="10">Homodimer.</text>
</comment>
<dbReference type="GO" id="GO:0005829">
    <property type="term" value="C:cytosol"/>
    <property type="evidence" value="ECO:0007669"/>
    <property type="project" value="TreeGrafter"/>
</dbReference>
<dbReference type="InterPro" id="IPR017932">
    <property type="entry name" value="GATase_2_dom"/>
</dbReference>
<dbReference type="AlphaFoldDB" id="A0AA87K3Z1"/>
<evidence type="ECO:0000256" key="8">
    <source>
        <dbReference type="ARBA" id="ARBA00022737"/>
    </source>
</evidence>
<dbReference type="FunFam" id="3.40.50.10490:FF:000001">
    <property type="entry name" value="Glutamine--fructose-6-phosphate aminotransferase [isomerizing]"/>
    <property type="match status" value="1"/>
</dbReference>
<dbReference type="InterPro" id="IPR047084">
    <property type="entry name" value="GFAT_N"/>
</dbReference>
<dbReference type="GO" id="GO:0006002">
    <property type="term" value="P:fructose 6-phosphate metabolic process"/>
    <property type="evidence" value="ECO:0007669"/>
    <property type="project" value="TreeGrafter"/>
</dbReference>
<keyword evidence="8" id="KW-0677">Repeat</keyword>
<evidence type="ECO:0000313" key="14">
    <source>
        <dbReference type="EMBL" id="EHC03195.1"/>
    </source>
</evidence>
<dbReference type="GO" id="GO:0006047">
    <property type="term" value="P:UDP-N-acetylglucosamine metabolic process"/>
    <property type="evidence" value="ECO:0007669"/>
    <property type="project" value="TreeGrafter"/>
</dbReference>
<name>A0AA87K3Z1_STRSU</name>
<feature type="active site" description="For Fru-6P isomerization activity" evidence="10">
    <location>
        <position position="598"/>
    </location>
</feature>
<dbReference type="GO" id="GO:0097367">
    <property type="term" value="F:carbohydrate derivative binding"/>
    <property type="evidence" value="ECO:0007669"/>
    <property type="project" value="InterPro"/>
</dbReference>
<dbReference type="NCBIfam" id="NF001484">
    <property type="entry name" value="PRK00331.1"/>
    <property type="match status" value="1"/>
</dbReference>
<dbReference type="EC" id="2.6.1.16" evidence="3 10"/>
<evidence type="ECO:0000313" key="15">
    <source>
        <dbReference type="Proteomes" id="UP000004014"/>
    </source>
</evidence>
<dbReference type="PANTHER" id="PTHR10937:SF0">
    <property type="entry name" value="GLUTAMINE--FRUCTOSE-6-PHOSPHATE TRANSAMINASE (ISOMERIZING)"/>
    <property type="match status" value="1"/>
</dbReference>
<protein>
    <recommendedName>
        <fullName evidence="4 10">Glutamine--fructose-6-phosphate aminotransferase [isomerizing]</fullName>
        <ecNumber evidence="3 10">2.6.1.16</ecNumber>
    </recommendedName>
    <alternativeName>
        <fullName evidence="10">D-fructose-6-phosphate amidotransferase</fullName>
    </alternativeName>
    <alternativeName>
        <fullName evidence="10">GFAT</fullName>
    </alternativeName>
    <alternativeName>
        <fullName evidence="10">Glucosamine-6-phosphate synthase</fullName>
    </alternativeName>
    <alternativeName>
        <fullName evidence="10">Hexosephosphate aminotransferase</fullName>
    </alternativeName>
    <alternativeName>
        <fullName evidence="10">L-glutamine--D-fructose-6-phosphate amidotransferase</fullName>
    </alternativeName>
</protein>
<dbReference type="RefSeq" id="WP_002940984.1">
    <property type="nucleotide sequence ID" value="NZ_AEYY01000023.1"/>
</dbReference>
<dbReference type="Gene3D" id="3.60.20.10">
    <property type="entry name" value="Glutamine Phosphoribosylpyrophosphate, subunit 1, domain 1"/>
    <property type="match status" value="1"/>
</dbReference>
<evidence type="ECO:0000256" key="7">
    <source>
        <dbReference type="ARBA" id="ARBA00022679"/>
    </source>
</evidence>
<keyword evidence="5 10" id="KW-0963">Cytoplasm</keyword>
<dbReference type="CDD" id="cd05009">
    <property type="entry name" value="SIS_GlmS_GlmD_2"/>
    <property type="match status" value="1"/>
</dbReference>
<dbReference type="Proteomes" id="UP000004014">
    <property type="component" value="Unassembled WGS sequence"/>
</dbReference>
<feature type="initiator methionine" description="Removed" evidence="10">
    <location>
        <position position="1"/>
    </location>
</feature>
<feature type="domain" description="SIS" evidence="13">
    <location>
        <begin position="283"/>
        <end position="422"/>
    </location>
</feature>